<reference evidence="9" key="1">
    <citation type="submission" date="2018-07" db="EMBL/GenBank/DDBJ databases">
        <authorList>
            <person name="Quirk P.G."/>
            <person name="Krulwich T.A."/>
        </authorList>
    </citation>
    <scope>NUCLEOTIDE SEQUENCE</scope>
</reference>
<evidence type="ECO:0000256" key="7">
    <source>
        <dbReference type="SAM" id="MobiDB-lite"/>
    </source>
</evidence>
<evidence type="ECO:0000313" key="9">
    <source>
        <dbReference type="EMBL" id="SSX32772.1"/>
    </source>
</evidence>
<dbReference type="PANTHER" id="PTHR14274">
    <property type="entry name" value="SMALL INTEGRAL MEMBRANE PROTEIN 8"/>
    <property type="match status" value="1"/>
</dbReference>
<evidence type="ECO:0000256" key="1">
    <source>
        <dbReference type="ARBA" id="ARBA00004167"/>
    </source>
</evidence>
<proteinExistence type="inferred from homology"/>
<evidence type="ECO:0000256" key="5">
    <source>
        <dbReference type="ARBA" id="ARBA00022989"/>
    </source>
</evidence>
<accession>A0A336MQS8</accession>
<protein>
    <recommendedName>
        <fullName evidence="3">Small integral membrane protein 8</fullName>
    </recommendedName>
</protein>
<dbReference type="InterPro" id="IPR026686">
    <property type="entry name" value="UPF0708"/>
</dbReference>
<evidence type="ECO:0000256" key="2">
    <source>
        <dbReference type="ARBA" id="ARBA00009328"/>
    </source>
</evidence>
<organism evidence="9">
    <name type="scientific">Culicoides sonorensis</name>
    <name type="common">Biting midge</name>
    <dbReference type="NCBI Taxonomy" id="179676"/>
    <lineage>
        <taxon>Eukaryota</taxon>
        <taxon>Metazoa</taxon>
        <taxon>Ecdysozoa</taxon>
        <taxon>Arthropoda</taxon>
        <taxon>Hexapoda</taxon>
        <taxon>Insecta</taxon>
        <taxon>Pterygota</taxon>
        <taxon>Neoptera</taxon>
        <taxon>Endopterygota</taxon>
        <taxon>Diptera</taxon>
        <taxon>Nematocera</taxon>
        <taxon>Chironomoidea</taxon>
        <taxon>Ceratopogonidae</taxon>
        <taxon>Ceratopogoninae</taxon>
        <taxon>Culicoides</taxon>
        <taxon>Monoculicoides</taxon>
    </lineage>
</organism>
<comment type="subcellular location">
    <subcellularLocation>
        <location evidence="1">Membrane</location>
        <topology evidence="1">Single-pass membrane protein</topology>
    </subcellularLocation>
</comment>
<dbReference type="Pfam" id="PF14937">
    <property type="entry name" value="DUF4500"/>
    <property type="match status" value="1"/>
</dbReference>
<feature type="transmembrane region" description="Helical" evidence="8">
    <location>
        <begin position="47"/>
        <end position="66"/>
    </location>
</feature>
<gene>
    <name evidence="9" type="primary">CSON005409</name>
</gene>
<dbReference type="OMA" id="YMHATRE"/>
<evidence type="ECO:0000256" key="4">
    <source>
        <dbReference type="ARBA" id="ARBA00022692"/>
    </source>
</evidence>
<dbReference type="GO" id="GO:0016020">
    <property type="term" value="C:membrane"/>
    <property type="evidence" value="ECO:0007669"/>
    <property type="project" value="UniProtKB-SubCell"/>
</dbReference>
<dbReference type="AlphaFoldDB" id="A0A336MQS8"/>
<dbReference type="VEuPathDB" id="VectorBase:CSON005409"/>
<dbReference type="EMBL" id="UFQT01002149">
    <property type="protein sequence ID" value="SSX32772.1"/>
    <property type="molecule type" value="Genomic_DNA"/>
</dbReference>
<feature type="region of interest" description="Disordered" evidence="7">
    <location>
        <begin position="1"/>
        <end position="25"/>
    </location>
</feature>
<name>A0A336MQS8_CULSO</name>
<evidence type="ECO:0000256" key="8">
    <source>
        <dbReference type="SAM" id="Phobius"/>
    </source>
</evidence>
<dbReference type="PANTHER" id="PTHR14274:SF1">
    <property type="entry name" value="SMALL INTEGRAL MEMBRANE PROTEIN 8"/>
    <property type="match status" value="1"/>
</dbReference>
<sequence length="97" mass="10881">MDDKKPPVSEAIKNGPQTAQPGDGIRSLRSTMAFRAINFELYAKPNIVIMTLGLIGLSGALGYIAWMRHKYEAQGYYVAVQNDGTEIFTKRKSKWEE</sequence>
<keyword evidence="6 8" id="KW-0472">Membrane</keyword>
<evidence type="ECO:0000256" key="3">
    <source>
        <dbReference type="ARBA" id="ARBA00014451"/>
    </source>
</evidence>
<keyword evidence="4 8" id="KW-0812">Transmembrane</keyword>
<keyword evidence="5 8" id="KW-1133">Transmembrane helix</keyword>
<evidence type="ECO:0000256" key="6">
    <source>
        <dbReference type="ARBA" id="ARBA00023136"/>
    </source>
</evidence>
<comment type="similarity">
    <text evidence="2">Belongs to the SMIM8 family.</text>
</comment>